<organism evidence="4 5">
    <name type="scientific">Henriciella pelagia</name>
    <dbReference type="NCBI Taxonomy" id="1977912"/>
    <lineage>
        <taxon>Bacteria</taxon>
        <taxon>Pseudomonadati</taxon>
        <taxon>Pseudomonadota</taxon>
        <taxon>Alphaproteobacteria</taxon>
        <taxon>Hyphomonadales</taxon>
        <taxon>Hyphomonadaceae</taxon>
        <taxon>Henriciella</taxon>
    </lineage>
</organism>
<feature type="compositionally biased region" description="Acidic residues" evidence="2">
    <location>
        <begin position="600"/>
        <end position="616"/>
    </location>
</feature>
<feature type="compositionally biased region" description="Acidic residues" evidence="2">
    <location>
        <begin position="642"/>
        <end position="663"/>
    </location>
</feature>
<dbReference type="InterPro" id="IPR036365">
    <property type="entry name" value="PGBD-like_sf"/>
</dbReference>
<dbReference type="EMBL" id="BMKF01000002">
    <property type="protein sequence ID" value="GGB74669.1"/>
    <property type="molecule type" value="Genomic_DNA"/>
</dbReference>
<dbReference type="InterPro" id="IPR002477">
    <property type="entry name" value="Peptidoglycan-bd-like"/>
</dbReference>
<feature type="region of interest" description="Disordered" evidence="2">
    <location>
        <begin position="566"/>
        <end position="760"/>
    </location>
</feature>
<sequence>MTNYGPWSVKGIDQRARDAARDAAREEGLTIGEYINRMLLEVTEEDAPSMRDTRTPRYPRAVDTHANQDEEPSPSRGSFDRLIARLEAVEARSTLALTGIDQSLVGLVTRLNRTDAKTDNVIENVEATLEDLRATHDALQEKVRALEADDSSAKNLETLKSLEQAVGKLASHIYDENTRRQDETAAVRARVETGMEDLSDRVAGIEGKIDANLSEAARKLEQKVGQAELRAEGTAKHLSDRFSELETGVSSRLARIDQFNTRIEAVEGDVAGALTSIESVMTRMQERLHRAESMTNSAMSTLEQTFDSLDKRIELIAEQASPEKAAELRQQFEARFDGLADELRATIESTRQELAREIEQAAAAGASPDALKSIEDSIGSLEKRVTTGEERSNRALENMTEQMGRISSAFDARIRDVEARDASEAVDAVRRDVEALSGEVSQRLEDFSQHNDEVIERITGQMKTMADQFDQRVVDSENRSAAAIEQVGEQVASVAKRLQARQEKSFEDMRQTIDAARKQQDMRLSDALSGVSDRIERMQAQQASALSPVQKAIASLATRLESLEDFTAPPHSETPAPSSFDFRQSEPTTAGPDFKKNEEPGDWLTEDDSETDDFDLGLETSLAEEPVAAQDETAGSSANDDPVSDDEFLAGLPDLDDLEDIDDGTAPTAEFDVFDDAPPFDAAADPEETAEAEHDDPLSALVDWDDGRDETRDSDIFLEDAQRPAEGPEEDGLGELDVDAASAEDSDDPEFAVALDEEDEPVDYLTRARRAAMAANEGHSRKAARPMTAKSAPVKKKSGKVPLIAAVSVVALATATAGTMITLRGLQNDPGKPVVSTGGMSAAPVAALPAGEEMAEASDTEAVDPPLDDPDAPLTDAEEAAVEDVLFDAPEESAAAETDPEPVAEAEAPAETPPAPAPAQPPAVDFASLPHIPLTPTLESAAADGNPTAQLILGEQRLEAGDYTSGPTLVRRAAESGQAAAQYRLAKLHEKGLGVPRDLGMAREWTERAANGGNVKAMHDLAVYYAEGDAGSQSYAAAAEWFRKAADYGLTDSQYNLAVLYEAGLGISPSKSEALYWYEVAARQGDEGAPEKIDELRNGLSLEVAQNAQRRAAAWSPARSEPEANGRFTSQPWQASSSEQVAAIQTVLAALGYDPGPADGIMGSGTIAAIASYKSENGLSPDGVITPELVNSLNATVEASVQG</sequence>
<dbReference type="InterPro" id="IPR052945">
    <property type="entry name" value="Mitotic_Regulator"/>
</dbReference>
<feature type="coiled-coil region" evidence="1">
    <location>
        <begin position="122"/>
        <end position="149"/>
    </location>
</feature>
<feature type="compositionally biased region" description="Basic and acidic residues" evidence="2">
    <location>
        <begin position="709"/>
        <end position="723"/>
    </location>
</feature>
<dbReference type="RefSeq" id="WP_084391868.1">
    <property type="nucleotide sequence ID" value="NZ_BMKF01000002.1"/>
</dbReference>
<dbReference type="PANTHER" id="PTHR43628">
    <property type="entry name" value="ACTIVATOR OF C KINASE PROTEIN 1-RELATED"/>
    <property type="match status" value="1"/>
</dbReference>
<protein>
    <submittedName>
        <fullName evidence="4">Localization factor PodJL</fullName>
    </submittedName>
</protein>
<evidence type="ECO:0000256" key="1">
    <source>
        <dbReference type="SAM" id="Coils"/>
    </source>
</evidence>
<evidence type="ECO:0000313" key="4">
    <source>
        <dbReference type="EMBL" id="GGB74669.1"/>
    </source>
</evidence>
<dbReference type="SUPFAM" id="SSF47090">
    <property type="entry name" value="PGBD-like"/>
    <property type="match status" value="1"/>
</dbReference>
<feature type="compositionally biased region" description="Polar residues" evidence="2">
    <location>
        <begin position="575"/>
        <end position="588"/>
    </location>
</feature>
<dbReference type="SMART" id="SM00671">
    <property type="entry name" value="SEL1"/>
    <property type="match status" value="3"/>
</dbReference>
<keyword evidence="1" id="KW-0175">Coiled coil</keyword>
<dbReference type="Gene3D" id="1.25.40.10">
    <property type="entry name" value="Tetratricopeptide repeat domain"/>
    <property type="match status" value="1"/>
</dbReference>
<dbReference type="Gene3D" id="1.10.101.10">
    <property type="entry name" value="PGBD-like superfamily/PGBD"/>
    <property type="match status" value="1"/>
</dbReference>
<dbReference type="InterPro" id="IPR006597">
    <property type="entry name" value="Sel1-like"/>
</dbReference>
<feature type="compositionally biased region" description="Basic and acidic residues" evidence="2">
    <location>
        <begin position="48"/>
        <end position="68"/>
    </location>
</feature>
<feature type="compositionally biased region" description="Acidic residues" evidence="2">
    <location>
        <begin position="727"/>
        <end position="760"/>
    </location>
</feature>
<dbReference type="SUPFAM" id="SSF81901">
    <property type="entry name" value="HCP-like"/>
    <property type="match status" value="1"/>
</dbReference>
<dbReference type="InterPro" id="IPR011990">
    <property type="entry name" value="TPR-like_helical_dom_sf"/>
</dbReference>
<keyword evidence="5" id="KW-1185">Reference proteome</keyword>
<dbReference type="Pfam" id="PF08238">
    <property type="entry name" value="Sel1"/>
    <property type="match status" value="3"/>
</dbReference>
<feature type="region of interest" description="Disordered" evidence="2">
    <location>
        <begin position="772"/>
        <end position="798"/>
    </location>
</feature>
<reference evidence="5" key="1">
    <citation type="journal article" date="2019" name="Int. J. Syst. Evol. Microbiol.">
        <title>The Global Catalogue of Microorganisms (GCM) 10K type strain sequencing project: providing services to taxonomists for standard genome sequencing and annotation.</title>
        <authorList>
            <consortium name="The Broad Institute Genomics Platform"/>
            <consortium name="The Broad Institute Genome Sequencing Center for Infectious Disease"/>
            <person name="Wu L."/>
            <person name="Ma J."/>
        </authorList>
    </citation>
    <scope>NUCLEOTIDE SEQUENCE [LARGE SCALE GENOMIC DNA]</scope>
    <source>
        <strain evidence="5">CGMCC 1.15928</strain>
    </source>
</reference>
<accession>A0ABQ1JR23</accession>
<feature type="region of interest" description="Disordered" evidence="2">
    <location>
        <begin position="891"/>
        <end position="921"/>
    </location>
</feature>
<feature type="region of interest" description="Disordered" evidence="2">
    <location>
        <begin position="45"/>
        <end position="77"/>
    </location>
</feature>
<feature type="region of interest" description="Disordered" evidence="2">
    <location>
        <begin position="1116"/>
        <end position="1135"/>
    </location>
</feature>
<feature type="compositionally biased region" description="Pro residues" evidence="2">
    <location>
        <begin position="911"/>
        <end position="921"/>
    </location>
</feature>
<feature type="region of interest" description="Disordered" evidence="2">
    <location>
        <begin position="850"/>
        <end position="870"/>
    </location>
</feature>
<proteinExistence type="predicted"/>
<evidence type="ECO:0000259" key="3">
    <source>
        <dbReference type="Pfam" id="PF01471"/>
    </source>
</evidence>
<dbReference type="InterPro" id="IPR036366">
    <property type="entry name" value="PGBDSf"/>
</dbReference>
<dbReference type="PANTHER" id="PTHR43628:SF1">
    <property type="entry name" value="CHITIN SYNTHASE REGULATORY FACTOR 2-RELATED"/>
    <property type="match status" value="1"/>
</dbReference>
<evidence type="ECO:0000313" key="5">
    <source>
        <dbReference type="Proteomes" id="UP000628854"/>
    </source>
</evidence>
<name>A0ABQ1JR23_9PROT</name>
<gene>
    <name evidence="4" type="primary">podJ</name>
    <name evidence="4" type="ORF">GCM10011503_24200</name>
</gene>
<dbReference type="Proteomes" id="UP000628854">
    <property type="component" value="Unassembled WGS sequence"/>
</dbReference>
<feature type="domain" description="Peptidoglycan binding-like" evidence="3">
    <location>
        <begin position="1138"/>
        <end position="1193"/>
    </location>
</feature>
<dbReference type="Pfam" id="PF01471">
    <property type="entry name" value="PG_binding_1"/>
    <property type="match status" value="1"/>
</dbReference>
<feature type="compositionally biased region" description="Acidic residues" evidence="2">
    <location>
        <begin position="853"/>
        <end position="870"/>
    </location>
</feature>
<evidence type="ECO:0000256" key="2">
    <source>
        <dbReference type="SAM" id="MobiDB-lite"/>
    </source>
</evidence>
<comment type="caution">
    <text evidence="4">The sequence shown here is derived from an EMBL/GenBank/DDBJ whole genome shotgun (WGS) entry which is preliminary data.</text>
</comment>